<dbReference type="PANTHER" id="PTHR39431">
    <property type="entry name" value="FRPA/C-RELATED PROTEIN"/>
    <property type="match status" value="1"/>
</dbReference>
<evidence type="ECO:0000313" key="1">
    <source>
        <dbReference type="EMBL" id="SUO97862.1"/>
    </source>
</evidence>
<proteinExistence type="predicted"/>
<evidence type="ECO:0000313" key="2">
    <source>
        <dbReference type="Proteomes" id="UP000254575"/>
    </source>
</evidence>
<dbReference type="PANTHER" id="PTHR39431:SF1">
    <property type="entry name" value="FRPA_C-RELATED PROTEIN"/>
    <property type="match status" value="1"/>
</dbReference>
<organism evidence="1 2">
    <name type="scientific">Suttonella indologenes</name>
    <dbReference type="NCBI Taxonomy" id="13276"/>
    <lineage>
        <taxon>Bacteria</taxon>
        <taxon>Pseudomonadati</taxon>
        <taxon>Pseudomonadota</taxon>
        <taxon>Gammaproteobacteria</taxon>
        <taxon>Cardiobacteriales</taxon>
        <taxon>Cardiobacteriaceae</taxon>
        <taxon>Suttonella</taxon>
    </lineage>
</organism>
<reference evidence="1 2" key="1">
    <citation type="submission" date="2018-06" db="EMBL/GenBank/DDBJ databases">
        <authorList>
            <consortium name="Pathogen Informatics"/>
            <person name="Doyle S."/>
        </authorList>
    </citation>
    <scope>NUCLEOTIDE SEQUENCE [LARGE SCALE GENOMIC DNA]</scope>
    <source>
        <strain evidence="1 2">NCTC10717</strain>
    </source>
</reference>
<dbReference type="RefSeq" id="WP_147284950.1">
    <property type="nucleotide sequence ID" value="NZ_UHIA01000004.1"/>
</dbReference>
<name>A0A380MZW7_9GAMM</name>
<dbReference type="Proteomes" id="UP000254575">
    <property type="component" value="Unassembled WGS sequence"/>
</dbReference>
<accession>A0A380MZW7</accession>
<dbReference type="AlphaFoldDB" id="A0A380MZW7"/>
<sequence>MIYSTLRQMYDFYSDGMSATDIANSYINDLANKSTRDVLEDTISMVQVVANMGDSLGKGNELTNNASSSLSTLSLANDAAKIYQSITQKNEINLHDLNNLLGNLFVAAGDGLASRGFKAGEIFSVAGIFIKEYGDHTYNDGNSIMAADDFFNADNFKGFLWEKAEDWSKFVYSAFPDWMNPWLDLDRSKEQKYYFTDPLIIDLDGNGIKTLAAAVNRAVMFDDNANGIRNAIGWVDANDGILVRDINQDGKINNGREIFGDAYELKSGALAKNGYEALAEFDSNQDGKVDANDADFAELRIWRDVNSNGITDDGELLTLEAAGVKALNLEHTAVDEKLEGDNTITQKGSYEKLDGSTAEMGDVNFTRNTLVSEYVEKIPLTSEQLLWMNLKGVGNLRDLREAAATFEPLAETKRESLLDDLIYRWTGSEDVDPYSRDPKKIYPHVMDARQLVTLEHLTGHGYLGTWCWGSTMGDHLSTSKLCRNGVKFNANLLQPQE</sequence>
<protein>
    <submittedName>
        <fullName evidence="1">Uncharacterized protein</fullName>
    </submittedName>
</protein>
<gene>
    <name evidence="1" type="ORF">NCTC10717_01657</name>
</gene>
<dbReference type="EMBL" id="UHIA01000004">
    <property type="protein sequence ID" value="SUO97862.1"/>
    <property type="molecule type" value="Genomic_DNA"/>
</dbReference>
<keyword evidence="2" id="KW-1185">Reference proteome</keyword>
<dbReference type="OrthoDB" id="1676884at2"/>